<sequence>MSSAYHLFITRYASAIIFIALVLAGGALSQLEKVRLDASSDSLLLQGDPDLAFFEEATERYESYEFLIMTWEPESPLLSEASLSGLSAMVSDLKSVPGVRSVTSALDVPLLESPPISLTDLSDLDSIPSLRDPQVDRALALREFTSSQLYKNLVVSEAGDLTAVQVTIEPNKEVDRLGGLRKSLRKLVAEGGDIEVQRELSAVELAYDEATRTVNADRAALVANVREVAEKYRDQSRIFVGGVPMIAADMLDFVQDDLVTFGTSIILVMVAMLALIFRDYRWVLIPISVCTLSATLMLGILGFTDWRMTVISSNFVAVLLVVALALAIHLVVRYRELEVKEPDMPRAERAVMAARLMFIPCFYTAVTTMVAFTSLVVAGIKPVIDFGWMMTAGIVVAFVVSFSLVPALIAILPDKGATGANDSLSMTRRFATVVERFGGLVFAVTGLLILLVVLGLSRLQVENRFIDYFKDTTEIYQGMELLDSRLGGTIPLDIILYPPSESIQPVDALASGNQSFADERTTSDVVTGDDSGFEGDFGDDEDGLWDDDSFGEDVSFADENSAEIGYWFTLEGRDLVDQIHGIVDARPESGKVLSLSTGFSVMDRLYDDKLGGVELALVERSLPADVAEVLIAPYYDPIEQQARITVRAMETSKTLRRAEYLESLYAQILAETGLDETRVKFTGLLVLYNNVLQSLYASQILTLGAVFVAIGIMFLALFRSVSLALLGLAPNILAAGLVLGVMGLAGIPLDIMTITIAAIVVGMGVDNCIHYIHRFRREFELDGSYREAMYRSHSSIGRAMYYTTLTVVVGFSMLTLSNFTPSIYFGVLTVMAMLAAVMGALLLLPKLIIAFEPLGPERG</sequence>
<feature type="transmembrane region" description="Helical" evidence="6">
    <location>
        <begin position="353"/>
        <end position="380"/>
    </location>
</feature>
<dbReference type="InterPro" id="IPR004869">
    <property type="entry name" value="MMPL_dom"/>
</dbReference>
<evidence type="ECO:0000256" key="5">
    <source>
        <dbReference type="ARBA" id="ARBA00023136"/>
    </source>
</evidence>
<keyword evidence="3 6" id="KW-0812">Transmembrane</keyword>
<evidence type="ECO:0000256" key="4">
    <source>
        <dbReference type="ARBA" id="ARBA00022989"/>
    </source>
</evidence>
<reference evidence="8 9" key="1">
    <citation type="submission" date="2019-02" db="EMBL/GenBank/DDBJ databases">
        <title>Halieaceae_genomes.</title>
        <authorList>
            <person name="Li S.-H."/>
        </authorList>
    </citation>
    <scope>NUCLEOTIDE SEQUENCE [LARGE SCALE GENOMIC DNA]</scope>
    <source>
        <strain evidence="8 9">JH123</strain>
    </source>
</reference>
<accession>A0ABY6Q2F3</accession>
<feature type="domain" description="SSD" evidence="7">
    <location>
        <begin position="723"/>
        <end position="850"/>
    </location>
</feature>
<feature type="transmembrane region" description="Helical" evidence="6">
    <location>
        <begin position="696"/>
        <end position="718"/>
    </location>
</feature>
<evidence type="ECO:0000259" key="7">
    <source>
        <dbReference type="PROSITE" id="PS50156"/>
    </source>
</evidence>
<protein>
    <submittedName>
        <fullName evidence="8">RND family transporter</fullName>
    </submittedName>
</protein>
<feature type="transmembrane region" description="Helical" evidence="6">
    <location>
        <begin position="751"/>
        <end position="769"/>
    </location>
</feature>
<dbReference type="EMBL" id="CP036501">
    <property type="protein sequence ID" value="UZP73247.1"/>
    <property type="molecule type" value="Genomic_DNA"/>
</dbReference>
<dbReference type="PANTHER" id="PTHR33406:SF12">
    <property type="entry name" value="BLR2997 PROTEIN"/>
    <property type="match status" value="1"/>
</dbReference>
<feature type="transmembrane region" description="Helical" evidence="6">
    <location>
        <begin position="386"/>
        <end position="412"/>
    </location>
</feature>
<feature type="transmembrane region" description="Helical" evidence="6">
    <location>
        <begin position="799"/>
        <end position="817"/>
    </location>
</feature>
<feature type="transmembrane region" description="Helical" evidence="6">
    <location>
        <begin position="258"/>
        <end position="277"/>
    </location>
</feature>
<evidence type="ECO:0000256" key="1">
    <source>
        <dbReference type="ARBA" id="ARBA00004651"/>
    </source>
</evidence>
<evidence type="ECO:0000313" key="9">
    <source>
        <dbReference type="Proteomes" id="UP001317963"/>
    </source>
</evidence>
<comment type="subcellular location">
    <subcellularLocation>
        <location evidence="1">Cell membrane</location>
        <topology evidence="1">Multi-pass membrane protein</topology>
    </subcellularLocation>
</comment>
<evidence type="ECO:0000256" key="6">
    <source>
        <dbReference type="SAM" id="Phobius"/>
    </source>
</evidence>
<evidence type="ECO:0000256" key="2">
    <source>
        <dbReference type="ARBA" id="ARBA00022475"/>
    </source>
</evidence>
<dbReference type="PROSITE" id="PS50156">
    <property type="entry name" value="SSD"/>
    <property type="match status" value="1"/>
</dbReference>
<dbReference type="Pfam" id="PF03176">
    <property type="entry name" value="MMPL"/>
    <property type="match status" value="2"/>
</dbReference>
<dbReference type="SUPFAM" id="SSF82866">
    <property type="entry name" value="Multidrug efflux transporter AcrB transmembrane domain"/>
    <property type="match status" value="2"/>
</dbReference>
<keyword evidence="5 6" id="KW-0472">Membrane</keyword>
<feature type="transmembrane region" description="Helical" evidence="6">
    <location>
        <begin position="725"/>
        <end position="745"/>
    </location>
</feature>
<keyword evidence="4 6" id="KW-1133">Transmembrane helix</keyword>
<feature type="transmembrane region" description="Helical" evidence="6">
    <location>
        <begin position="433"/>
        <end position="456"/>
    </location>
</feature>
<evidence type="ECO:0000313" key="8">
    <source>
        <dbReference type="EMBL" id="UZP73247.1"/>
    </source>
</evidence>
<proteinExistence type="predicted"/>
<gene>
    <name evidence="8" type="ORF">E0F26_00185</name>
</gene>
<feature type="transmembrane region" description="Helical" evidence="6">
    <location>
        <begin position="310"/>
        <end position="332"/>
    </location>
</feature>
<feature type="transmembrane region" description="Helical" evidence="6">
    <location>
        <begin position="823"/>
        <end position="844"/>
    </location>
</feature>
<evidence type="ECO:0000256" key="3">
    <source>
        <dbReference type="ARBA" id="ARBA00022692"/>
    </source>
</evidence>
<name>A0ABY6Q2F3_9GAMM</name>
<dbReference type="Gene3D" id="1.20.1640.10">
    <property type="entry name" value="Multidrug efflux transporter AcrB transmembrane domain"/>
    <property type="match status" value="2"/>
</dbReference>
<dbReference type="PANTHER" id="PTHR33406">
    <property type="entry name" value="MEMBRANE PROTEIN MJ1562-RELATED"/>
    <property type="match status" value="1"/>
</dbReference>
<keyword evidence="9" id="KW-1185">Reference proteome</keyword>
<keyword evidence="2" id="KW-1003">Cell membrane</keyword>
<dbReference type="InterPro" id="IPR050545">
    <property type="entry name" value="Mycobact_MmpL"/>
</dbReference>
<dbReference type="Proteomes" id="UP001317963">
    <property type="component" value="Chromosome"/>
</dbReference>
<organism evidence="8 9">
    <name type="scientific">Candidatus Paraluminiphilus aquimaris</name>
    <dbReference type="NCBI Taxonomy" id="2518994"/>
    <lineage>
        <taxon>Bacteria</taxon>
        <taxon>Pseudomonadati</taxon>
        <taxon>Pseudomonadota</taxon>
        <taxon>Gammaproteobacteria</taxon>
        <taxon>Cellvibrionales</taxon>
        <taxon>Halieaceae</taxon>
        <taxon>Candidatus Paraluminiphilus</taxon>
    </lineage>
</organism>
<feature type="transmembrane region" description="Helical" evidence="6">
    <location>
        <begin position="284"/>
        <end position="304"/>
    </location>
</feature>
<dbReference type="RefSeq" id="WP_279242027.1">
    <property type="nucleotide sequence ID" value="NZ_CP036501.1"/>
</dbReference>
<dbReference type="InterPro" id="IPR000731">
    <property type="entry name" value="SSD"/>
</dbReference>